<gene>
    <name evidence="1" type="ORF">NCTC10913_02119</name>
</gene>
<evidence type="ECO:0000313" key="2">
    <source>
        <dbReference type="Proteomes" id="UP000277570"/>
    </source>
</evidence>
<protein>
    <submittedName>
        <fullName evidence="1">Uncharacterized protein</fullName>
    </submittedName>
</protein>
<accession>A0ABY6SU78</accession>
<keyword evidence="2" id="KW-1185">Reference proteome</keyword>
<evidence type="ECO:0000313" key="1">
    <source>
        <dbReference type="EMBL" id="VDG71773.1"/>
    </source>
</evidence>
<dbReference type="RefSeq" id="WP_125148632.1">
    <property type="nucleotide sequence ID" value="NZ_UYIN01000008.1"/>
</dbReference>
<reference evidence="1 2" key="1">
    <citation type="submission" date="2018-11" db="EMBL/GenBank/DDBJ databases">
        <authorList>
            <consortium name="Pathogen Informatics"/>
        </authorList>
    </citation>
    <scope>NUCLEOTIDE SEQUENCE [LARGE SCALE GENOMIC DNA]</scope>
    <source>
        <strain evidence="1 2">NCTC10913</strain>
    </source>
</reference>
<dbReference type="EMBL" id="UYIN01000008">
    <property type="protein sequence ID" value="VDG71773.1"/>
    <property type="molecule type" value="Genomic_DNA"/>
</dbReference>
<organism evidence="1 2">
    <name type="scientific">Clostridium carnis</name>
    <dbReference type="NCBI Taxonomy" id="1530"/>
    <lineage>
        <taxon>Bacteria</taxon>
        <taxon>Bacillati</taxon>
        <taxon>Bacillota</taxon>
        <taxon>Clostridia</taxon>
        <taxon>Eubacteriales</taxon>
        <taxon>Clostridiaceae</taxon>
        <taxon>Clostridium</taxon>
    </lineage>
</organism>
<sequence length="102" mass="12026">MDKKDKQKQLRELIINNPNADIKIFAGEGSNCGEWAYQLGEISIAELQSLTYHNEKFYDEDDMRDYLLDILDNGQSEDELSQEVERTMKQQKWEESICIYID</sequence>
<name>A0ABY6SU78_9CLOT</name>
<dbReference type="Proteomes" id="UP000277570">
    <property type="component" value="Unassembled WGS sequence"/>
</dbReference>
<comment type="caution">
    <text evidence="1">The sequence shown here is derived from an EMBL/GenBank/DDBJ whole genome shotgun (WGS) entry which is preliminary data.</text>
</comment>
<proteinExistence type="predicted"/>